<organism evidence="7 8">
    <name type="scientific">Paenibacillus mucilaginosus (strain KNP414)</name>
    <dbReference type="NCBI Taxonomy" id="1036673"/>
    <lineage>
        <taxon>Bacteria</taxon>
        <taxon>Bacillati</taxon>
        <taxon>Bacillota</taxon>
        <taxon>Bacilli</taxon>
        <taxon>Bacillales</taxon>
        <taxon>Paenibacillaceae</taxon>
        <taxon>Paenibacillus</taxon>
    </lineage>
</organism>
<feature type="transmembrane region" description="Helical" evidence="6">
    <location>
        <begin position="159"/>
        <end position="175"/>
    </location>
</feature>
<evidence type="ECO:0000256" key="4">
    <source>
        <dbReference type="ARBA" id="ARBA00022989"/>
    </source>
</evidence>
<feature type="transmembrane region" description="Helical" evidence="6">
    <location>
        <begin position="135"/>
        <end position="153"/>
    </location>
</feature>
<dbReference type="GO" id="GO:0008360">
    <property type="term" value="P:regulation of cell shape"/>
    <property type="evidence" value="ECO:0007669"/>
    <property type="project" value="UniProtKB-KW"/>
</dbReference>
<feature type="transmembrane region" description="Helical" evidence="6">
    <location>
        <begin position="71"/>
        <end position="89"/>
    </location>
</feature>
<evidence type="ECO:0000313" key="7">
    <source>
        <dbReference type="EMBL" id="AEI44964.1"/>
    </source>
</evidence>
<dbReference type="PANTHER" id="PTHR30474:SF1">
    <property type="entry name" value="PEPTIDOGLYCAN GLYCOSYLTRANSFERASE MRDB"/>
    <property type="match status" value="1"/>
</dbReference>
<dbReference type="PANTHER" id="PTHR30474">
    <property type="entry name" value="CELL CYCLE PROTEIN"/>
    <property type="match status" value="1"/>
</dbReference>
<feature type="transmembrane region" description="Helical" evidence="6">
    <location>
        <begin position="182"/>
        <end position="201"/>
    </location>
</feature>
<evidence type="ECO:0000256" key="6">
    <source>
        <dbReference type="SAM" id="Phobius"/>
    </source>
</evidence>
<dbReference type="KEGG" id="pms:KNP414_06443"/>
<reference evidence="7 8" key="2">
    <citation type="journal article" date="2013" name="Genome Announc.">
        <title>Genome Sequence of Growth-Improving Paenibacillus mucilaginosus Strain KNP414.</title>
        <authorList>
            <person name="Lu J.J."/>
            <person name="Wang J.F."/>
            <person name="Hu X.F."/>
        </authorList>
    </citation>
    <scope>NUCLEOTIDE SEQUENCE [LARGE SCALE GENOMIC DNA]</scope>
    <source>
        <strain evidence="7 8">KNP414</strain>
    </source>
</reference>
<dbReference type="PATRIC" id="fig|1036673.3.peg.6001"/>
<keyword evidence="2 6" id="KW-0812">Transmembrane</keyword>
<evidence type="ECO:0000256" key="2">
    <source>
        <dbReference type="ARBA" id="ARBA00022692"/>
    </source>
</evidence>
<feature type="transmembrane region" description="Helical" evidence="6">
    <location>
        <begin position="319"/>
        <end position="342"/>
    </location>
</feature>
<proteinExistence type="predicted"/>
<keyword evidence="3" id="KW-0133">Cell shape</keyword>
<dbReference type="Proteomes" id="UP000006620">
    <property type="component" value="Chromosome"/>
</dbReference>
<dbReference type="InterPro" id="IPR018365">
    <property type="entry name" value="Cell_cycle_FtsW-rel_CS"/>
</dbReference>
<evidence type="ECO:0000256" key="5">
    <source>
        <dbReference type="ARBA" id="ARBA00023136"/>
    </source>
</evidence>
<name>F8FN04_PAEMK</name>
<dbReference type="AlphaFoldDB" id="F8FN04"/>
<sequence length="384" mass="42268">MLHKLKKIDVPIVVILLCFMAISTALVYSATLTGNAELTFDPKKLALIYVVSLLGFTAAMIVDYRVLTKVAYYLYGVGIVLLIAVYFLGVNLNGARGWFRLGFGLDFQPVELVKIILIVTLASFMAKRRGETLQLARDVVPVGLLAALPIGLVVIQPDIGNAIILCVILLGMFWIGNIRLSYVLIGSTVFIGSAALFLYLFKHYYDPLKAYLEAKDITTHWMPRILTLIDPSSASSNARYHVDNAIRAIGSGSLLGEKYLQGSSVHSNFIPVVYTDSIFVVVGEEFGFVGSSALLLMYFVLIYRMILISLHCKNYSGSYIVVGIVSMLVYQIFQNIGMMIGIMPLTGITLPFISYGGTSLLINMIAMGLVMSIKLHDDMLLDED</sequence>
<dbReference type="EMBL" id="CP002869">
    <property type="protein sequence ID" value="AEI44964.1"/>
    <property type="molecule type" value="Genomic_DNA"/>
</dbReference>
<evidence type="ECO:0000256" key="1">
    <source>
        <dbReference type="ARBA" id="ARBA00004141"/>
    </source>
</evidence>
<feature type="transmembrane region" description="Helical" evidence="6">
    <location>
        <begin position="348"/>
        <end position="370"/>
    </location>
</feature>
<evidence type="ECO:0000313" key="8">
    <source>
        <dbReference type="Proteomes" id="UP000006620"/>
    </source>
</evidence>
<dbReference type="GO" id="GO:0015648">
    <property type="term" value="F:lipid-linked peptidoglycan transporter activity"/>
    <property type="evidence" value="ECO:0007669"/>
    <property type="project" value="TreeGrafter"/>
</dbReference>
<dbReference type="GO" id="GO:0051301">
    <property type="term" value="P:cell division"/>
    <property type="evidence" value="ECO:0007669"/>
    <property type="project" value="InterPro"/>
</dbReference>
<keyword evidence="4 6" id="KW-1133">Transmembrane helix</keyword>
<keyword evidence="5 6" id="KW-0472">Membrane</keyword>
<feature type="transmembrane region" description="Helical" evidence="6">
    <location>
        <begin position="12"/>
        <end position="33"/>
    </location>
</feature>
<comment type="subcellular location">
    <subcellularLocation>
        <location evidence="1">Membrane</location>
        <topology evidence="1">Multi-pass membrane protein</topology>
    </subcellularLocation>
</comment>
<dbReference type="InterPro" id="IPR001182">
    <property type="entry name" value="FtsW/RodA"/>
</dbReference>
<feature type="transmembrane region" description="Helical" evidence="6">
    <location>
        <begin position="45"/>
        <end position="64"/>
    </location>
</feature>
<dbReference type="GO" id="GO:0005886">
    <property type="term" value="C:plasma membrane"/>
    <property type="evidence" value="ECO:0007669"/>
    <property type="project" value="TreeGrafter"/>
</dbReference>
<reference evidence="8" key="1">
    <citation type="submission" date="2011-06" db="EMBL/GenBank/DDBJ databases">
        <title>Complete genome sequence of Paenibacillus mucilaginosus KNP414.</title>
        <authorList>
            <person name="Wang J."/>
            <person name="Hu S."/>
            <person name="Hu X."/>
            <person name="Zhang B."/>
            <person name="Dong D."/>
            <person name="Zhang S."/>
            <person name="Zhao K."/>
            <person name="Wu D."/>
        </authorList>
    </citation>
    <scope>NUCLEOTIDE SEQUENCE [LARGE SCALE GENOMIC DNA]</scope>
    <source>
        <strain evidence="8">KNP414</strain>
    </source>
</reference>
<evidence type="ECO:0000256" key="3">
    <source>
        <dbReference type="ARBA" id="ARBA00022960"/>
    </source>
</evidence>
<dbReference type="RefSeq" id="WP_013920108.1">
    <property type="nucleotide sequence ID" value="NC_015690.1"/>
</dbReference>
<dbReference type="Pfam" id="PF01098">
    <property type="entry name" value="FTSW_RODA_SPOVE"/>
    <property type="match status" value="1"/>
</dbReference>
<dbReference type="GO" id="GO:0032153">
    <property type="term" value="C:cell division site"/>
    <property type="evidence" value="ECO:0007669"/>
    <property type="project" value="TreeGrafter"/>
</dbReference>
<gene>
    <name evidence="7" type="ordered locus">KNP414_06443</name>
</gene>
<protein>
    <submittedName>
        <fullName evidence="7">Cell cycle protein</fullName>
    </submittedName>
</protein>
<accession>F8FN04</accession>
<feature type="transmembrane region" description="Helical" evidence="6">
    <location>
        <begin position="286"/>
        <end position="307"/>
    </location>
</feature>
<dbReference type="PROSITE" id="PS00428">
    <property type="entry name" value="FTSW_RODA_SPOVE"/>
    <property type="match status" value="1"/>
</dbReference>
<dbReference type="HOGENOM" id="CLU_029243_2_1_9"/>